<dbReference type="SUPFAM" id="SSF52540">
    <property type="entry name" value="P-loop containing nucleoside triphosphate hydrolases"/>
    <property type="match status" value="1"/>
</dbReference>
<name>A0A7R9FT84_9CRUS</name>
<reference evidence="1" key="1">
    <citation type="submission" date="2020-11" db="EMBL/GenBank/DDBJ databases">
        <authorList>
            <person name="Tran Van P."/>
        </authorList>
    </citation>
    <scope>NUCLEOTIDE SEQUENCE</scope>
</reference>
<gene>
    <name evidence="1" type="ORF">DSTB1V02_LOCUS13461</name>
</gene>
<dbReference type="Pfam" id="PF13469">
    <property type="entry name" value="Sulfotransfer_3"/>
    <property type="match status" value="1"/>
</dbReference>
<dbReference type="GO" id="GO:0001517">
    <property type="term" value="F:N-acetylglucosamine 6-O-sulfotransferase activity"/>
    <property type="evidence" value="ECO:0007669"/>
    <property type="project" value="TreeGrafter"/>
</dbReference>
<dbReference type="EMBL" id="CAJPEV010006461">
    <property type="protein sequence ID" value="CAG0904139.1"/>
    <property type="molecule type" value="Genomic_DNA"/>
</dbReference>
<dbReference type="Gene3D" id="3.40.50.300">
    <property type="entry name" value="P-loop containing nucleotide triphosphate hydrolases"/>
    <property type="match status" value="1"/>
</dbReference>
<dbReference type="EMBL" id="LR905978">
    <property type="protein sequence ID" value="CAD7253714.1"/>
    <property type="molecule type" value="Genomic_DNA"/>
</dbReference>
<organism evidence="1">
    <name type="scientific">Darwinula stevensoni</name>
    <dbReference type="NCBI Taxonomy" id="69355"/>
    <lineage>
        <taxon>Eukaryota</taxon>
        <taxon>Metazoa</taxon>
        <taxon>Ecdysozoa</taxon>
        <taxon>Arthropoda</taxon>
        <taxon>Crustacea</taxon>
        <taxon>Oligostraca</taxon>
        <taxon>Ostracoda</taxon>
        <taxon>Podocopa</taxon>
        <taxon>Podocopida</taxon>
        <taxon>Darwinulocopina</taxon>
        <taxon>Darwinuloidea</taxon>
        <taxon>Darwinulidae</taxon>
        <taxon>Darwinula</taxon>
    </lineage>
</organism>
<keyword evidence="2" id="KW-1185">Reference proteome</keyword>
<evidence type="ECO:0000313" key="2">
    <source>
        <dbReference type="Proteomes" id="UP000677054"/>
    </source>
</evidence>
<dbReference type="GO" id="GO:0006790">
    <property type="term" value="P:sulfur compound metabolic process"/>
    <property type="evidence" value="ECO:0007669"/>
    <property type="project" value="TreeGrafter"/>
</dbReference>
<dbReference type="PANTHER" id="PTHR10704:SF44">
    <property type="entry name" value="LD35051P-RELATED"/>
    <property type="match status" value="1"/>
</dbReference>
<dbReference type="PANTHER" id="PTHR10704">
    <property type="entry name" value="CARBOHYDRATE SULFOTRANSFERASE"/>
    <property type="match status" value="1"/>
</dbReference>
<dbReference type="Proteomes" id="UP000677054">
    <property type="component" value="Unassembled WGS sequence"/>
</dbReference>
<sequence length="267" mass="30938">MDEYYYEPLFFANEALKLNLQKQFSRLSLFLLESLFNCSLHAVDVLLPLASRNSEWKDAIYNFPPCNDSNMPQVAKVIRLQLDHHALAWLRSREDIKVVHWLRDPRGIINSRMPTSLLNGFQVDPWVLCNHIGHDILAIDSLPPNRRRRVRYEEFMSNPIQVMRDLYRFLGIPWPSDGDKRILACCVEPSSLNHTKNTNVSTFDPNHWKRDLGEKEMSIIERDCGAVMDALGYQRLVVTGPQRVEEVDEAFKLDPNELPTNVSYSIA</sequence>
<dbReference type="InterPro" id="IPR027417">
    <property type="entry name" value="P-loop_NTPase"/>
</dbReference>
<accession>A0A7R9FT84</accession>
<evidence type="ECO:0008006" key="3">
    <source>
        <dbReference type="Google" id="ProtNLM"/>
    </source>
</evidence>
<dbReference type="AlphaFoldDB" id="A0A7R9FT84"/>
<dbReference type="InterPro" id="IPR051135">
    <property type="entry name" value="Gal/GlcNAc/GalNAc_ST"/>
</dbReference>
<proteinExistence type="predicted"/>
<dbReference type="OrthoDB" id="6138663at2759"/>
<dbReference type="GO" id="GO:0006044">
    <property type="term" value="P:N-acetylglucosamine metabolic process"/>
    <property type="evidence" value="ECO:0007669"/>
    <property type="project" value="TreeGrafter"/>
</dbReference>
<protein>
    <recommendedName>
        <fullName evidence="3">Sulfotransferase</fullName>
    </recommendedName>
</protein>
<evidence type="ECO:0000313" key="1">
    <source>
        <dbReference type="EMBL" id="CAD7253714.1"/>
    </source>
</evidence>